<name>A0A3S4BJS5_9PEZI</name>
<dbReference type="PANTHER" id="PTHR24207">
    <property type="entry name" value="ZYX102 PROTEIN"/>
    <property type="match status" value="1"/>
</dbReference>
<keyword evidence="3 5" id="KW-0862">Zinc</keyword>
<dbReference type="Gene3D" id="2.10.110.10">
    <property type="entry name" value="Cysteine Rich Protein"/>
    <property type="match status" value="2"/>
</dbReference>
<evidence type="ECO:0000313" key="9">
    <source>
        <dbReference type="Proteomes" id="UP000289323"/>
    </source>
</evidence>
<dbReference type="EMBL" id="OUUZ01000008">
    <property type="protein sequence ID" value="SPQ22071.1"/>
    <property type="molecule type" value="Genomic_DNA"/>
</dbReference>
<feature type="compositionally biased region" description="Basic and acidic residues" evidence="6">
    <location>
        <begin position="116"/>
        <end position="126"/>
    </location>
</feature>
<evidence type="ECO:0000313" key="8">
    <source>
        <dbReference type="EMBL" id="SPQ22071.1"/>
    </source>
</evidence>
<dbReference type="CDD" id="cd08368">
    <property type="entry name" value="LIM"/>
    <property type="match status" value="1"/>
</dbReference>
<protein>
    <submittedName>
        <fullName evidence="8">3e21e685-cc9f-4556-b0d2-c7c305e9a090</fullName>
    </submittedName>
</protein>
<dbReference type="PROSITE" id="PS50023">
    <property type="entry name" value="LIM_DOMAIN_2"/>
    <property type="match status" value="2"/>
</dbReference>
<dbReference type="InterPro" id="IPR001781">
    <property type="entry name" value="Znf_LIM"/>
</dbReference>
<dbReference type="Proteomes" id="UP000289323">
    <property type="component" value="Unassembled WGS sequence"/>
</dbReference>
<accession>A0A3S4BJS5</accession>
<dbReference type="PROSITE" id="PS00478">
    <property type="entry name" value="LIM_DOMAIN_1"/>
    <property type="match status" value="1"/>
</dbReference>
<proteinExistence type="predicted"/>
<dbReference type="CDD" id="cd09397">
    <property type="entry name" value="LIM1_UF1"/>
    <property type="match status" value="1"/>
</dbReference>
<feature type="region of interest" description="Disordered" evidence="6">
    <location>
        <begin position="264"/>
        <end position="313"/>
    </location>
</feature>
<organism evidence="8 9">
    <name type="scientific">Thermothielavioides terrestris</name>
    <dbReference type="NCBI Taxonomy" id="2587410"/>
    <lineage>
        <taxon>Eukaryota</taxon>
        <taxon>Fungi</taxon>
        <taxon>Dikarya</taxon>
        <taxon>Ascomycota</taxon>
        <taxon>Pezizomycotina</taxon>
        <taxon>Sordariomycetes</taxon>
        <taxon>Sordariomycetidae</taxon>
        <taxon>Sordariales</taxon>
        <taxon>Chaetomiaceae</taxon>
        <taxon>Thermothielavioides</taxon>
    </lineage>
</organism>
<dbReference type="PANTHER" id="PTHR24207:SF2">
    <property type="entry name" value="ZYX102 PROTEIN"/>
    <property type="match status" value="1"/>
</dbReference>
<evidence type="ECO:0000256" key="5">
    <source>
        <dbReference type="PROSITE-ProRule" id="PRU00125"/>
    </source>
</evidence>
<sequence length="313" mass="34177">MDEMKPKPRPVPPLKLPPRGPFANDRPSPLSARPPRSGERGYDPRIDPAVQNPRYARGRAVPPSPSVNRPPQEGLTVQTPSDVLSPSTAGLSSPRWTSSPERIPDAQQRSPPQEQRQPRERSRSQPRDATSQPTRGNCKACGLPIKGKSISSADGRLTGRYHKPCFVCHTCQEPFSSATFYVLDDKPYCELHYHKLNGSLCGSCGRGIEGQYLEDESAVKHHVGCFKCGECGMALRDGYFEVNGKAYCEKDAWRLVQQPWMAGGGGGSSLRPPHPGLPGGPRGAPGGGYHPSRLGPPGPRPRMEKRMTRLGMM</sequence>
<evidence type="ECO:0000256" key="4">
    <source>
        <dbReference type="ARBA" id="ARBA00023038"/>
    </source>
</evidence>
<feature type="compositionally biased region" description="Low complexity" evidence="6">
    <location>
        <begin position="26"/>
        <end position="35"/>
    </location>
</feature>
<feature type="compositionally biased region" description="Basic and acidic residues" evidence="6">
    <location>
        <begin position="36"/>
        <end position="46"/>
    </location>
</feature>
<evidence type="ECO:0000259" key="7">
    <source>
        <dbReference type="PROSITE" id="PS50023"/>
    </source>
</evidence>
<evidence type="ECO:0000256" key="6">
    <source>
        <dbReference type="SAM" id="MobiDB-lite"/>
    </source>
</evidence>
<evidence type="ECO:0000256" key="1">
    <source>
        <dbReference type="ARBA" id="ARBA00022723"/>
    </source>
</evidence>
<feature type="compositionally biased region" description="Gly residues" evidence="6">
    <location>
        <begin position="279"/>
        <end position="289"/>
    </location>
</feature>
<keyword evidence="1 5" id="KW-0479">Metal-binding</keyword>
<dbReference type="GO" id="GO:0030695">
    <property type="term" value="F:GTPase regulator activity"/>
    <property type="evidence" value="ECO:0007669"/>
    <property type="project" value="UniProtKB-ARBA"/>
</dbReference>
<dbReference type="Pfam" id="PF00412">
    <property type="entry name" value="LIM"/>
    <property type="match status" value="2"/>
</dbReference>
<dbReference type="GO" id="GO:0046872">
    <property type="term" value="F:metal ion binding"/>
    <property type="evidence" value="ECO:0007669"/>
    <property type="project" value="UniProtKB-KW"/>
</dbReference>
<dbReference type="SUPFAM" id="SSF57716">
    <property type="entry name" value="Glucocorticoid receptor-like (DNA-binding domain)"/>
    <property type="match status" value="1"/>
</dbReference>
<dbReference type="SMART" id="SM00132">
    <property type="entry name" value="LIM"/>
    <property type="match status" value="2"/>
</dbReference>
<feature type="compositionally biased region" description="Pro residues" evidence="6">
    <location>
        <begin position="9"/>
        <end position="20"/>
    </location>
</feature>
<keyword evidence="2" id="KW-0677">Repeat</keyword>
<feature type="region of interest" description="Disordered" evidence="6">
    <location>
        <begin position="1"/>
        <end position="140"/>
    </location>
</feature>
<gene>
    <name evidence="8" type="ORF">TT172_LOCUS4490</name>
</gene>
<dbReference type="FunFam" id="2.10.110.10:FF:000105">
    <property type="entry name" value="Similar to LIM domain-containing protein"/>
    <property type="match status" value="1"/>
</dbReference>
<feature type="domain" description="LIM zinc-binding" evidence="7">
    <location>
        <begin position="200"/>
        <end position="258"/>
    </location>
</feature>
<reference evidence="8 9" key="1">
    <citation type="submission" date="2018-04" db="EMBL/GenBank/DDBJ databases">
        <authorList>
            <person name="Huttner S."/>
            <person name="Dainat J."/>
        </authorList>
    </citation>
    <scope>NUCLEOTIDE SEQUENCE [LARGE SCALE GENOMIC DNA]</scope>
</reference>
<feature type="compositionally biased region" description="Polar residues" evidence="6">
    <location>
        <begin position="75"/>
        <end position="100"/>
    </location>
</feature>
<evidence type="ECO:0000256" key="3">
    <source>
        <dbReference type="ARBA" id="ARBA00022833"/>
    </source>
</evidence>
<dbReference type="AlphaFoldDB" id="A0A3S4BJS5"/>
<keyword evidence="4 5" id="KW-0440">LIM domain</keyword>
<feature type="domain" description="LIM zinc-binding" evidence="7">
    <location>
        <begin position="136"/>
        <end position="199"/>
    </location>
</feature>
<evidence type="ECO:0000256" key="2">
    <source>
        <dbReference type="ARBA" id="ARBA00022737"/>
    </source>
</evidence>